<keyword evidence="2" id="KW-1185">Reference proteome</keyword>
<proteinExistence type="predicted"/>
<accession>A0A9K3DJZ0</accession>
<reference evidence="1" key="2">
    <citation type="submission" date="2020-06" db="EMBL/GenBank/DDBJ databases">
        <title>Helianthus annuus Genome sequencing and assembly Release 2.</title>
        <authorList>
            <person name="Gouzy J."/>
            <person name="Langlade N."/>
            <person name="Munos S."/>
        </authorList>
    </citation>
    <scope>NUCLEOTIDE SEQUENCE</scope>
    <source>
        <tissue evidence="1">Leaves</tissue>
    </source>
</reference>
<dbReference type="Proteomes" id="UP000215914">
    <property type="component" value="Unassembled WGS sequence"/>
</dbReference>
<gene>
    <name evidence="1" type="ORF">HanXRQr2_Chr17g0817431</name>
</gene>
<organism evidence="1 2">
    <name type="scientific">Helianthus annuus</name>
    <name type="common">Common sunflower</name>
    <dbReference type="NCBI Taxonomy" id="4232"/>
    <lineage>
        <taxon>Eukaryota</taxon>
        <taxon>Viridiplantae</taxon>
        <taxon>Streptophyta</taxon>
        <taxon>Embryophyta</taxon>
        <taxon>Tracheophyta</taxon>
        <taxon>Spermatophyta</taxon>
        <taxon>Magnoliopsida</taxon>
        <taxon>eudicotyledons</taxon>
        <taxon>Gunneridae</taxon>
        <taxon>Pentapetalae</taxon>
        <taxon>asterids</taxon>
        <taxon>campanulids</taxon>
        <taxon>Asterales</taxon>
        <taxon>Asteraceae</taxon>
        <taxon>Asteroideae</taxon>
        <taxon>Heliantheae alliance</taxon>
        <taxon>Heliantheae</taxon>
        <taxon>Helianthus</taxon>
    </lineage>
</organism>
<comment type="caution">
    <text evidence="1">The sequence shown here is derived from an EMBL/GenBank/DDBJ whole genome shotgun (WGS) entry which is preliminary data.</text>
</comment>
<protein>
    <submittedName>
        <fullName evidence="1">Uncharacterized protein</fullName>
    </submittedName>
</protein>
<evidence type="ECO:0000313" key="1">
    <source>
        <dbReference type="EMBL" id="KAF5756660.1"/>
    </source>
</evidence>
<reference evidence="1" key="1">
    <citation type="journal article" date="2017" name="Nature">
        <title>The sunflower genome provides insights into oil metabolism, flowering and Asterid evolution.</title>
        <authorList>
            <person name="Badouin H."/>
            <person name="Gouzy J."/>
            <person name="Grassa C.J."/>
            <person name="Murat F."/>
            <person name="Staton S.E."/>
            <person name="Cottret L."/>
            <person name="Lelandais-Briere C."/>
            <person name="Owens G.L."/>
            <person name="Carrere S."/>
            <person name="Mayjonade B."/>
            <person name="Legrand L."/>
            <person name="Gill N."/>
            <person name="Kane N.C."/>
            <person name="Bowers J.E."/>
            <person name="Hubner S."/>
            <person name="Bellec A."/>
            <person name="Berard A."/>
            <person name="Berges H."/>
            <person name="Blanchet N."/>
            <person name="Boniface M.C."/>
            <person name="Brunel D."/>
            <person name="Catrice O."/>
            <person name="Chaidir N."/>
            <person name="Claudel C."/>
            <person name="Donnadieu C."/>
            <person name="Faraut T."/>
            <person name="Fievet G."/>
            <person name="Helmstetter N."/>
            <person name="King M."/>
            <person name="Knapp S.J."/>
            <person name="Lai Z."/>
            <person name="Le Paslier M.C."/>
            <person name="Lippi Y."/>
            <person name="Lorenzon L."/>
            <person name="Mandel J.R."/>
            <person name="Marage G."/>
            <person name="Marchand G."/>
            <person name="Marquand E."/>
            <person name="Bret-Mestries E."/>
            <person name="Morien E."/>
            <person name="Nambeesan S."/>
            <person name="Nguyen T."/>
            <person name="Pegot-Espagnet P."/>
            <person name="Pouilly N."/>
            <person name="Raftis F."/>
            <person name="Sallet E."/>
            <person name="Schiex T."/>
            <person name="Thomas J."/>
            <person name="Vandecasteele C."/>
            <person name="Vares D."/>
            <person name="Vear F."/>
            <person name="Vautrin S."/>
            <person name="Crespi M."/>
            <person name="Mangin B."/>
            <person name="Burke J.M."/>
            <person name="Salse J."/>
            <person name="Munos S."/>
            <person name="Vincourt P."/>
            <person name="Rieseberg L.H."/>
            <person name="Langlade N.B."/>
        </authorList>
    </citation>
    <scope>NUCLEOTIDE SEQUENCE</scope>
    <source>
        <tissue evidence="1">Leaves</tissue>
    </source>
</reference>
<dbReference type="AlphaFoldDB" id="A0A9K3DJZ0"/>
<dbReference type="Gramene" id="mRNA:HanXRQr2_Chr17g0817431">
    <property type="protein sequence ID" value="mRNA:HanXRQr2_Chr17g0817431"/>
    <property type="gene ID" value="HanXRQr2_Chr17g0817431"/>
</dbReference>
<evidence type="ECO:0000313" key="2">
    <source>
        <dbReference type="Proteomes" id="UP000215914"/>
    </source>
</evidence>
<sequence length="52" mass="6108">MGFWPYFLHAQESEGGAFTSLLSRDLSISFTGTETTRFCNERLLRWRIFAIF</sequence>
<name>A0A9K3DJZ0_HELAN</name>
<dbReference type="EMBL" id="MNCJ02000332">
    <property type="protein sequence ID" value="KAF5756660.1"/>
    <property type="molecule type" value="Genomic_DNA"/>
</dbReference>